<dbReference type="Gene3D" id="2.60.120.320">
    <property type="entry name" value="Thiamin pyrophosphokinase, thiamin-binding domain"/>
    <property type="match status" value="1"/>
</dbReference>
<evidence type="ECO:0000313" key="7">
    <source>
        <dbReference type="Proteomes" id="UP000670152"/>
    </source>
</evidence>
<proteinExistence type="predicted"/>
<dbReference type="NCBIfam" id="TIGR01378">
    <property type="entry name" value="thi_PPkinase"/>
    <property type="match status" value="1"/>
</dbReference>
<dbReference type="OrthoDB" id="25149at2759"/>
<dbReference type="PANTHER" id="PTHR13622:SF8">
    <property type="entry name" value="THIAMIN PYROPHOSPHOKINASE 1"/>
    <property type="match status" value="1"/>
</dbReference>
<dbReference type="InterPro" id="IPR006282">
    <property type="entry name" value="Thi_PPkinase"/>
</dbReference>
<dbReference type="FunFam" id="2.60.120.320:FF:000001">
    <property type="entry name" value="Thiamine pyrophosphokinase"/>
    <property type="match status" value="1"/>
</dbReference>
<organism evidence="6 7">
    <name type="scientific">Acromyrmex heyeri</name>
    <dbReference type="NCBI Taxonomy" id="230685"/>
    <lineage>
        <taxon>Eukaryota</taxon>
        <taxon>Metazoa</taxon>
        <taxon>Ecdysozoa</taxon>
        <taxon>Arthropoda</taxon>
        <taxon>Hexapoda</taxon>
        <taxon>Insecta</taxon>
        <taxon>Pterygota</taxon>
        <taxon>Neoptera</taxon>
        <taxon>Endopterygota</taxon>
        <taxon>Hymenoptera</taxon>
        <taxon>Apocrita</taxon>
        <taxon>Aculeata</taxon>
        <taxon>Formicoidea</taxon>
        <taxon>Formicidae</taxon>
        <taxon>Myrmicinae</taxon>
        <taxon>Acromyrmex</taxon>
    </lineage>
</organism>
<gene>
    <name evidence="6" type="primary">Tpk1</name>
    <name evidence="6" type="ORF">G6Z77_0001533</name>
</gene>
<name>A0A836FZ29_9HYME</name>
<dbReference type="SUPFAM" id="SSF63862">
    <property type="entry name" value="Thiamin pyrophosphokinase, substrate-binding domain"/>
    <property type="match status" value="1"/>
</dbReference>
<feature type="non-terminal residue" evidence="6">
    <location>
        <position position="304"/>
    </location>
</feature>
<dbReference type="SUPFAM" id="SSF63999">
    <property type="entry name" value="Thiamin pyrophosphokinase, catalytic domain"/>
    <property type="match status" value="1"/>
</dbReference>
<dbReference type="Pfam" id="PF04265">
    <property type="entry name" value="TPK_B1_binding"/>
    <property type="match status" value="1"/>
</dbReference>
<dbReference type="PANTHER" id="PTHR13622">
    <property type="entry name" value="THIAMIN PYROPHOSPHOKINASE"/>
    <property type="match status" value="1"/>
</dbReference>
<dbReference type="GO" id="GO:0009229">
    <property type="term" value="P:thiamine diphosphate biosynthetic process"/>
    <property type="evidence" value="ECO:0007669"/>
    <property type="project" value="InterPro"/>
</dbReference>
<dbReference type="GO" id="GO:0004788">
    <property type="term" value="F:thiamine diphosphokinase activity"/>
    <property type="evidence" value="ECO:0007669"/>
    <property type="project" value="InterPro"/>
</dbReference>
<dbReference type="GO" id="GO:0030975">
    <property type="term" value="F:thiamine binding"/>
    <property type="evidence" value="ECO:0007669"/>
    <property type="project" value="InterPro"/>
</dbReference>
<protein>
    <submittedName>
        <fullName evidence="6">TPK1 pyrophosphokinase</fullName>
    </submittedName>
</protein>
<evidence type="ECO:0000256" key="1">
    <source>
        <dbReference type="ARBA" id="ARBA00022679"/>
    </source>
</evidence>
<dbReference type="GO" id="GO:0005524">
    <property type="term" value="F:ATP binding"/>
    <property type="evidence" value="ECO:0007669"/>
    <property type="project" value="UniProtKB-KW"/>
</dbReference>
<dbReference type="GO" id="GO:0006772">
    <property type="term" value="P:thiamine metabolic process"/>
    <property type="evidence" value="ECO:0007669"/>
    <property type="project" value="InterPro"/>
</dbReference>
<evidence type="ECO:0000256" key="4">
    <source>
        <dbReference type="ARBA" id="ARBA00022840"/>
    </source>
</evidence>
<feature type="domain" description="Thiamin pyrophosphokinase thiamin-binding" evidence="5">
    <location>
        <begin position="224"/>
        <end position="292"/>
    </location>
</feature>
<dbReference type="Pfam" id="PF04263">
    <property type="entry name" value="TPK_catalytic"/>
    <property type="match status" value="1"/>
</dbReference>
<dbReference type="Proteomes" id="UP000670152">
    <property type="component" value="Unassembled WGS sequence"/>
</dbReference>
<dbReference type="InterPro" id="IPR036371">
    <property type="entry name" value="TPK_B1-bd_sf"/>
</dbReference>
<dbReference type="AlphaFoldDB" id="A0A836FZ29"/>
<reference evidence="6 7" key="1">
    <citation type="submission" date="2020-02" db="EMBL/GenBank/DDBJ databases">
        <title>Relaxed selection underlies rapid genomic changes in the transitions from sociality to social parasitism in ants.</title>
        <authorList>
            <person name="Bi X."/>
        </authorList>
    </citation>
    <scope>NUCLEOTIDE SEQUENCE [LARGE SCALE GENOMIC DNA]</scope>
    <source>
        <strain evidence="6">BGI-DK2014b</strain>
        <tissue evidence="6">Whole body</tissue>
    </source>
</reference>
<dbReference type="InterPro" id="IPR036759">
    <property type="entry name" value="TPK_catalytic_sf"/>
</dbReference>
<keyword evidence="4" id="KW-0067">ATP-binding</keyword>
<keyword evidence="2" id="KW-0547">Nucleotide-binding</keyword>
<keyword evidence="1" id="KW-0808">Transferase</keyword>
<evidence type="ECO:0000313" key="6">
    <source>
        <dbReference type="EMBL" id="KAG5339068.1"/>
    </source>
</evidence>
<dbReference type="CDD" id="cd07995">
    <property type="entry name" value="TPK"/>
    <property type="match status" value="1"/>
</dbReference>
<accession>A0A836FZ29</accession>
<dbReference type="EMBL" id="JAANIB010002961">
    <property type="protein sequence ID" value="KAG5339068.1"/>
    <property type="molecule type" value="Genomic_DNA"/>
</dbReference>
<evidence type="ECO:0000256" key="3">
    <source>
        <dbReference type="ARBA" id="ARBA00022777"/>
    </source>
</evidence>
<dbReference type="InterPro" id="IPR007373">
    <property type="entry name" value="Thiamin_PyroPKinase_B1-bd"/>
</dbReference>
<keyword evidence="7" id="KW-1185">Reference proteome</keyword>
<evidence type="ECO:0000256" key="2">
    <source>
        <dbReference type="ARBA" id="ARBA00022741"/>
    </source>
</evidence>
<keyword evidence="3 6" id="KW-0418">Kinase</keyword>
<dbReference type="SMART" id="SM00983">
    <property type="entry name" value="TPK_B1_binding"/>
    <property type="match status" value="1"/>
</dbReference>
<dbReference type="InterPro" id="IPR007371">
    <property type="entry name" value="TPK_catalytic"/>
</dbReference>
<comment type="caution">
    <text evidence="6">The sequence shown here is derived from an EMBL/GenBank/DDBJ whole genome shotgun (WGS) entry which is preliminary data.</text>
</comment>
<dbReference type="GO" id="GO:0016301">
    <property type="term" value="F:kinase activity"/>
    <property type="evidence" value="ECO:0007669"/>
    <property type="project" value="UniProtKB-KW"/>
</dbReference>
<sequence>MLRKLMLRNYLCFNLDLFFARRFSVMGHVTDRTMQQQQQQLMSGGSTTWNPLDVFQNGTHCEYAIIVLNRPIRWQHNVLLRFWQKARITITVDGGTQRWLKYLEKQGINALNIEHKHYAPDLITGDMDSCPPYIVEKFESIGSTVIKTPDQDNTDYTKALLEVAHYAKTHNINLGEIYVLAETSGRFDHIIGNVNTLYRSDKLVGNTRVIQLASNSMTWILKPGMHSIHIPEILVQQKSWCGLLPFGCIVNCISTTGLKWNLNKTTMQFGGLISTSNTYVNSKVTVDTDTPVIWTMGIEFLGRV</sequence>
<feature type="non-terminal residue" evidence="6">
    <location>
        <position position="1"/>
    </location>
</feature>
<dbReference type="Gene3D" id="3.40.50.10240">
    <property type="entry name" value="Thiamin pyrophosphokinase, catalytic domain"/>
    <property type="match status" value="1"/>
</dbReference>
<evidence type="ECO:0000259" key="5">
    <source>
        <dbReference type="SMART" id="SM00983"/>
    </source>
</evidence>